<evidence type="ECO:0000259" key="8">
    <source>
        <dbReference type="PROSITE" id="PS50862"/>
    </source>
</evidence>
<dbReference type="RefSeq" id="WP_273585050.1">
    <property type="nucleotide sequence ID" value="NZ_JANHJP010000001.1"/>
</dbReference>
<keyword evidence="7" id="KW-0648">Protein biosynthesis</keyword>
<protein>
    <recommendedName>
        <fullName evidence="7">Histidine--tRNA ligase</fullName>
        <ecNumber evidence="7">6.1.1.21</ecNumber>
    </recommendedName>
    <alternativeName>
        <fullName evidence="7">Histidyl-tRNA synthetase</fullName>
        <shortName evidence="7">HisRS</shortName>
    </alternativeName>
</protein>
<comment type="similarity">
    <text evidence="1 7">Belongs to the class-II aminoacyl-tRNA synthetase family.</text>
</comment>
<dbReference type="PIRSF" id="PIRSF001549">
    <property type="entry name" value="His-tRNA_synth"/>
    <property type="match status" value="1"/>
</dbReference>
<evidence type="ECO:0000256" key="6">
    <source>
        <dbReference type="ARBA" id="ARBA00047639"/>
    </source>
</evidence>
<dbReference type="Gene3D" id="3.30.930.10">
    <property type="entry name" value="Bira Bifunctional Protein, Domain 2"/>
    <property type="match status" value="1"/>
</dbReference>
<proteinExistence type="inferred from homology"/>
<evidence type="ECO:0000313" key="9">
    <source>
        <dbReference type="EMBL" id="MDC9031812.1"/>
    </source>
</evidence>
<dbReference type="InterPro" id="IPR041715">
    <property type="entry name" value="HisRS-like_core"/>
</dbReference>
<dbReference type="HAMAP" id="MF_00127">
    <property type="entry name" value="His_tRNA_synth"/>
    <property type="match status" value="1"/>
</dbReference>
<keyword evidence="2 7" id="KW-0963">Cytoplasm</keyword>
<dbReference type="Pfam" id="PF13393">
    <property type="entry name" value="tRNA-synt_His"/>
    <property type="match status" value="1"/>
</dbReference>
<dbReference type="PROSITE" id="PS50862">
    <property type="entry name" value="AA_TRNA_LIGASE_II"/>
    <property type="match status" value="1"/>
</dbReference>
<dbReference type="PANTHER" id="PTHR43707">
    <property type="entry name" value="HISTIDYL-TRNA SYNTHETASE"/>
    <property type="match status" value="1"/>
</dbReference>
<dbReference type="InterPro" id="IPR004154">
    <property type="entry name" value="Anticodon-bd"/>
</dbReference>
<dbReference type="CDD" id="cd00773">
    <property type="entry name" value="HisRS-like_core"/>
    <property type="match status" value="1"/>
</dbReference>
<comment type="subcellular location">
    <subcellularLocation>
        <location evidence="7">Cytoplasm</location>
    </subcellularLocation>
</comment>
<keyword evidence="7 9" id="KW-0436">Ligase</keyword>
<keyword evidence="10" id="KW-1185">Reference proteome</keyword>
<evidence type="ECO:0000256" key="5">
    <source>
        <dbReference type="ARBA" id="ARBA00023146"/>
    </source>
</evidence>
<dbReference type="SUPFAM" id="SSF55681">
    <property type="entry name" value="Class II aaRS and biotin synthetases"/>
    <property type="match status" value="1"/>
</dbReference>
<dbReference type="GO" id="GO:0016874">
    <property type="term" value="F:ligase activity"/>
    <property type="evidence" value="ECO:0007669"/>
    <property type="project" value="UniProtKB-KW"/>
</dbReference>
<evidence type="ECO:0000256" key="4">
    <source>
        <dbReference type="ARBA" id="ARBA00022840"/>
    </source>
</evidence>
<keyword evidence="3 7" id="KW-0547">Nucleotide-binding</keyword>
<dbReference type="InterPro" id="IPR004516">
    <property type="entry name" value="HisRS/HisZ"/>
</dbReference>
<comment type="subunit">
    <text evidence="7">Homodimer.</text>
</comment>
<keyword evidence="4 7" id="KW-0067">ATP-binding</keyword>
<dbReference type="InterPro" id="IPR015807">
    <property type="entry name" value="His-tRNA-ligase"/>
</dbReference>
<gene>
    <name evidence="7" type="primary">hisS</name>
    <name evidence="9" type="ORF">M8044_000031</name>
</gene>
<dbReference type="NCBIfam" id="TIGR00442">
    <property type="entry name" value="hisS"/>
    <property type="match status" value="1"/>
</dbReference>
<dbReference type="InterPro" id="IPR006195">
    <property type="entry name" value="aa-tRNA-synth_II"/>
</dbReference>
<evidence type="ECO:0000313" key="10">
    <source>
        <dbReference type="Proteomes" id="UP001221763"/>
    </source>
</evidence>
<feature type="domain" description="Aminoacyl-transfer RNA synthetases class-II family profile" evidence="8">
    <location>
        <begin position="21"/>
        <end position="316"/>
    </location>
</feature>
<evidence type="ECO:0000256" key="2">
    <source>
        <dbReference type="ARBA" id="ARBA00022490"/>
    </source>
</evidence>
<dbReference type="PANTHER" id="PTHR43707:SF1">
    <property type="entry name" value="HISTIDINE--TRNA LIGASE, MITOCHONDRIAL-RELATED"/>
    <property type="match status" value="1"/>
</dbReference>
<keyword evidence="5 7" id="KW-0030">Aminoacyl-tRNA synthetase</keyword>
<evidence type="ECO:0000256" key="7">
    <source>
        <dbReference type="HAMAP-Rule" id="MF_00127"/>
    </source>
</evidence>
<name>A0ABT5L8A9_9MOLU</name>
<dbReference type="Proteomes" id="UP001221763">
    <property type="component" value="Unassembled WGS sequence"/>
</dbReference>
<dbReference type="Gene3D" id="3.40.50.800">
    <property type="entry name" value="Anticodon-binding domain"/>
    <property type="match status" value="1"/>
</dbReference>
<dbReference type="Pfam" id="PF03129">
    <property type="entry name" value="HGTP_anticodon"/>
    <property type="match status" value="1"/>
</dbReference>
<sequence length="422" mass="50388">MQKIKGTRDLLFTEIEKWKILENKIKIYLEKYNFQEIRTPILEYCELFQRSAQYSEMVMKEIFQFKDKKGRNIALRPEGTASIARSYVENKLYNTNDLTKFYYYGPFFRYERPQKGRYRQFHQFGVEVIGIKNFLSEIEIFFLLSDLLNILNLKEAKIKINSLGDLESRNRFLNDFKPYITNHQNELCNLCLTRKDQNILRIFDCKECSSKAILKEAPIIFNYLTHESKNKFQTTLDILGKSQINFEIDFQLVRGLDYYTDLVFEISIFSHINKQNYILGGGGNYNNLIKEFSGYEIKSIGFAFGIERLMDILEENMFFENYKKEYGLDVYLFNLNEMIMLDTFLLLRKIRQNNIKAEMNYKIFNFKKQFRKILELKPKYIIFIGPKEIENNKVNIKNISDQTTFTINKNKIINFLKEGLNL</sequence>
<reference evidence="9 10" key="1">
    <citation type="journal article" date="2023" name="Plant">
        <title>Draft Genome Sequence Resource of CBPPT1, a 'Candidatus Phytoplasma trifolii'-Related Strain Associated with Potato Purple Top Disease in the Columbia Basin, U.S.A.</title>
        <authorList>
            <person name="Wei W."/>
            <person name="Shao J."/>
            <person name="Bottner-Parker K.D."/>
            <person name="Zhao Y."/>
        </authorList>
    </citation>
    <scope>NUCLEOTIDE SEQUENCE [LARGE SCALE GENOMIC DNA]</scope>
    <source>
        <strain evidence="9 10">CBPPT1</strain>
    </source>
</reference>
<accession>A0ABT5L8A9</accession>
<dbReference type="InterPro" id="IPR045864">
    <property type="entry name" value="aa-tRNA-synth_II/BPL/LPL"/>
</dbReference>
<dbReference type="EMBL" id="JANHJP010000001">
    <property type="protein sequence ID" value="MDC9031812.1"/>
    <property type="molecule type" value="Genomic_DNA"/>
</dbReference>
<evidence type="ECO:0000256" key="3">
    <source>
        <dbReference type="ARBA" id="ARBA00022741"/>
    </source>
</evidence>
<evidence type="ECO:0000256" key="1">
    <source>
        <dbReference type="ARBA" id="ARBA00008226"/>
    </source>
</evidence>
<comment type="caution">
    <text evidence="9">The sequence shown here is derived from an EMBL/GenBank/DDBJ whole genome shotgun (WGS) entry which is preliminary data.</text>
</comment>
<organism evidence="9 10">
    <name type="scientific">Columbia Basin potato purple top phytoplasma</name>
    <dbReference type="NCBI Taxonomy" id="307134"/>
    <lineage>
        <taxon>Bacteria</taxon>
        <taxon>Bacillati</taxon>
        <taxon>Mycoplasmatota</taxon>
        <taxon>Mollicutes</taxon>
        <taxon>Acholeplasmatales</taxon>
        <taxon>Acholeplasmataceae</taxon>
        <taxon>Candidatus Phytoplasma</taxon>
        <taxon>16SrVI (Clover proliferation group)</taxon>
    </lineage>
</organism>
<comment type="catalytic activity">
    <reaction evidence="6 7">
        <text>tRNA(His) + L-histidine + ATP = L-histidyl-tRNA(His) + AMP + diphosphate + H(+)</text>
        <dbReference type="Rhea" id="RHEA:17313"/>
        <dbReference type="Rhea" id="RHEA-COMP:9665"/>
        <dbReference type="Rhea" id="RHEA-COMP:9689"/>
        <dbReference type="ChEBI" id="CHEBI:15378"/>
        <dbReference type="ChEBI" id="CHEBI:30616"/>
        <dbReference type="ChEBI" id="CHEBI:33019"/>
        <dbReference type="ChEBI" id="CHEBI:57595"/>
        <dbReference type="ChEBI" id="CHEBI:78442"/>
        <dbReference type="ChEBI" id="CHEBI:78527"/>
        <dbReference type="ChEBI" id="CHEBI:456215"/>
        <dbReference type="EC" id="6.1.1.21"/>
    </reaction>
</comment>
<dbReference type="SUPFAM" id="SSF52954">
    <property type="entry name" value="Class II aaRS ABD-related"/>
    <property type="match status" value="1"/>
</dbReference>
<dbReference type="InterPro" id="IPR036621">
    <property type="entry name" value="Anticodon-bd_dom_sf"/>
</dbReference>
<dbReference type="EC" id="6.1.1.21" evidence="7"/>